<evidence type="ECO:0000256" key="1">
    <source>
        <dbReference type="SAM" id="Phobius"/>
    </source>
</evidence>
<dbReference type="InterPro" id="IPR006976">
    <property type="entry name" value="VanZ-like"/>
</dbReference>
<protein>
    <recommendedName>
        <fullName evidence="2">VanZ-like domain-containing protein</fullName>
    </recommendedName>
</protein>
<dbReference type="RefSeq" id="XP_003955494.1">
    <property type="nucleotide sequence ID" value="XM_003955445.1"/>
</dbReference>
<gene>
    <name evidence="3" type="primary">KAFR0B00600</name>
    <name evidence="3" type="ORF">KAFR_0B00600</name>
</gene>
<name>H2APQ9_KAZAF</name>
<reference evidence="3 4" key="1">
    <citation type="journal article" date="2011" name="Proc. Natl. Acad. Sci. U.S.A.">
        <title>Evolutionary erosion of yeast sex chromosomes by mating-type switching accidents.</title>
        <authorList>
            <person name="Gordon J.L."/>
            <person name="Armisen D."/>
            <person name="Proux-Wera E."/>
            <person name="Oheigeartaigh S.S."/>
            <person name="Byrne K.P."/>
            <person name="Wolfe K.H."/>
        </authorList>
    </citation>
    <scope>NUCLEOTIDE SEQUENCE [LARGE SCALE GENOMIC DNA]</scope>
    <source>
        <strain evidence="4">ATCC 22294 / BCRC 22015 / CBS 2517 / CECT 1963 / NBRC 1671 / NRRL Y-8276</strain>
    </source>
</reference>
<keyword evidence="4" id="KW-1185">Reference proteome</keyword>
<dbReference type="Proteomes" id="UP000005220">
    <property type="component" value="Chromosome 2"/>
</dbReference>
<dbReference type="FunCoup" id="H2APQ9">
    <property type="interactions" value="1"/>
</dbReference>
<dbReference type="PANTHER" id="PTHR28008">
    <property type="entry name" value="DOMAIN PROTEIN, PUTATIVE (AFU_ORTHOLOGUE AFUA_3G10980)-RELATED"/>
    <property type="match status" value="1"/>
</dbReference>
<dbReference type="HOGENOM" id="CLU_144922_1_0_1"/>
<dbReference type="Pfam" id="PF04892">
    <property type="entry name" value="VanZ"/>
    <property type="match status" value="1"/>
</dbReference>
<evidence type="ECO:0000259" key="2">
    <source>
        <dbReference type="Pfam" id="PF04892"/>
    </source>
</evidence>
<keyword evidence="1" id="KW-0472">Membrane</keyword>
<feature type="domain" description="VanZ-like" evidence="2">
    <location>
        <begin position="16"/>
        <end position="112"/>
    </location>
</feature>
<dbReference type="PANTHER" id="PTHR28008:SF1">
    <property type="entry name" value="DOMAIN PROTEIN, PUTATIVE (AFU_ORTHOLOGUE AFUA_3G10980)-RELATED"/>
    <property type="match status" value="1"/>
</dbReference>
<sequence>MRVSITTNKSMIFHDYDKVVHFVTFMVETVLFMSIFETESRHTVAITFYMDEMQRKKYEVNLYHLAIVVCCILAGIGSEFMQKIATNGQRVFDIKDIICNVLGSFMGMFIVYYYKI</sequence>
<dbReference type="KEGG" id="kaf:KAFR_0B00600"/>
<keyword evidence="1" id="KW-0812">Transmembrane</keyword>
<dbReference type="eggNOG" id="ENOG502S8TE">
    <property type="taxonomic scope" value="Eukaryota"/>
</dbReference>
<dbReference type="GeneID" id="13882504"/>
<feature type="transmembrane region" description="Helical" evidence="1">
    <location>
        <begin position="60"/>
        <end position="77"/>
    </location>
</feature>
<evidence type="ECO:0000313" key="4">
    <source>
        <dbReference type="Proteomes" id="UP000005220"/>
    </source>
</evidence>
<proteinExistence type="predicted"/>
<evidence type="ECO:0000313" key="3">
    <source>
        <dbReference type="EMBL" id="CCF56359.1"/>
    </source>
</evidence>
<dbReference type="OrthoDB" id="63581at2759"/>
<dbReference type="InParanoid" id="H2APQ9"/>
<dbReference type="AlphaFoldDB" id="H2APQ9"/>
<dbReference type="EMBL" id="HE650822">
    <property type="protein sequence ID" value="CCF56359.1"/>
    <property type="molecule type" value="Genomic_DNA"/>
</dbReference>
<accession>H2APQ9</accession>
<feature type="transmembrane region" description="Helical" evidence="1">
    <location>
        <begin position="97"/>
        <end position="114"/>
    </location>
</feature>
<organism evidence="3 4">
    <name type="scientific">Kazachstania africana (strain ATCC 22294 / BCRC 22015 / CBS 2517 / CECT 1963 / NBRC 1671 / NRRL Y-8276)</name>
    <name type="common">Yeast</name>
    <name type="synonym">Kluyveromyces africanus</name>
    <dbReference type="NCBI Taxonomy" id="1071382"/>
    <lineage>
        <taxon>Eukaryota</taxon>
        <taxon>Fungi</taxon>
        <taxon>Dikarya</taxon>
        <taxon>Ascomycota</taxon>
        <taxon>Saccharomycotina</taxon>
        <taxon>Saccharomycetes</taxon>
        <taxon>Saccharomycetales</taxon>
        <taxon>Saccharomycetaceae</taxon>
        <taxon>Kazachstania</taxon>
    </lineage>
</organism>
<keyword evidence="1" id="KW-1133">Transmembrane helix</keyword>